<dbReference type="SUPFAM" id="SSF46626">
    <property type="entry name" value="Cytochrome c"/>
    <property type="match status" value="2"/>
</dbReference>
<dbReference type="InterPro" id="IPR009056">
    <property type="entry name" value="Cyt_c-like_dom"/>
</dbReference>
<protein>
    <recommendedName>
        <fullName evidence="8">Cytochrome c domain-containing protein</fullName>
    </recommendedName>
</protein>
<feature type="chain" id="PRO_5008393963" description="Cytochrome c domain-containing protein" evidence="7">
    <location>
        <begin position="25"/>
        <end position="278"/>
    </location>
</feature>
<dbReference type="Gene3D" id="1.10.760.10">
    <property type="entry name" value="Cytochrome c-like domain"/>
    <property type="match status" value="2"/>
</dbReference>
<keyword evidence="7" id="KW-0732">Signal</keyword>
<evidence type="ECO:0000313" key="9">
    <source>
        <dbReference type="EMBL" id="OAJ61655.1"/>
    </source>
</evidence>
<dbReference type="PRINTS" id="PR00605">
    <property type="entry name" value="CYTCHROMECIC"/>
</dbReference>
<feature type="signal peptide" evidence="7">
    <location>
        <begin position="1"/>
        <end position="24"/>
    </location>
</feature>
<proteinExistence type="predicted"/>
<dbReference type="RefSeq" id="WP_064266110.1">
    <property type="nucleotide sequence ID" value="NZ_LXJZ01000081.1"/>
</dbReference>
<evidence type="ECO:0000256" key="1">
    <source>
        <dbReference type="ARBA" id="ARBA00022448"/>
    </source>
</evidence>
<dbReference type="OrthoDB" id="9808312at2"/>
<dbReference type="Proteomes" id="UP000078116">
    <property type="component" value="Unassembled WGS sequence"/>
</dbReference>
<keyword evidence="2 6" id="KW-0349">Heme</keyword>
<evidence type="ECO:0000256" key="7">
    <source>
        <dbReference type="SAM" id="SignalP"/>
    </source>
</evidence>
<dbReference type="Pfam" id="PF21342">
    <property type="entry name" value="SoxA-TsdA_cyt-c"/>
    <property type="match status" value="1"/>
</dbReference>
<evidence type="ECO:0000256" key="5">
    <source>
        <dbReference type="ARBA" id="ARBA00023004"/>
    </source>
</evidence>
<keyword evidence="1" id="KW-0813">Transport</keyword>
<evidence type="ECO:0000256" key="6">
    <source>
        <dbReference type="PROSITE-ProRule" id="PRU00433"/>
    </source>
</evidence>
<evidence type="ECO:0000256" key="2">
    <source>
        <dbReference type="ARBA" id="ARBA00022617"/>
    </source>
</evidence>
<evidence type="ECO:0000259" key="8">
    <source>
        <dbReference type="PROSITE" id="PS51007"/>
    </source>
</evidence>
<dbReference type="GO" id="GO:0020037">
    <property type="term" value="F:heme binding"/>
    <property type="evidence" value="ECO:0007669"/>
    <property type="project" value="InterPro"/>
</dbReference>
<dbReference type="AlphaFoldDB" id="A0A1A9NFB8"/>
<evidence type="ECO:0000256" key="3">
    <source>
        <dbReference type="ARBA" id="ARBA00022723"/>
    </source>
</evidence>
<dbReference type="Proteomes" id="UP000077961">
    <property type="component" value="Unassembled WGS sequence"/>
</dbReference>
<dbReference type="PANTHER" id="PTHR35008:SF4">
    <property type="entry name" value="BLL4482 PROTEIN"/>
    <property type="match status" value="1"/>
</dbReference>
<accession>A0A1A9NFB8</accession>
<keyword evidence="4" id="KW-0249">Electron transport</keyword>
<sequence>MQRTGFSACALAFALSMSGLGTCAAQGTAAPAADDVDARIAALPPGPDTEAIKLGRKITMETPQFAAGHVPGGAMSCASCHIGGGTTPLSSPWIGMTGVSPAYSARSATVESLAQRINNCFQRSENGIPLAFDSREMNALLAYMTYLSRGIPGGQFGPGRGMGKIADAALVPDPVHGRAIYADKCASCHGANGEGVHSGGSYAIPPLWGDASYNIGASMARLGPAAGFIKNNMPLGNATLSDQDAVDVAAYVTQQPRPDYAAKVKDWPKGGRPADARY</sequence>
<dbReference type="GO" id="GO:0009055">
    <property type="term" value="F:electron transfer activity"/>
    <property type="evidence" value="ECO:0007669"/>
    <property type="project" value="InterPro"/>
</dbReference>
<feature type="domain" description="Cytochrome c" evidence="8">
    <location>
        <begin position="50"/>
        <end position="148"/>
    </location>
</feature>
<dbReference type="PROSITE" id="PS51007">
    <property type="entry name" value="CYTC"/>
    <property type="match status" value="2"/>
</dbReference>
<dbReference type="Pfam" id="PF00034">
    <property type="entry name" value="Cytochrom_C"/>
    <property type="match status" value="1"/>
</dbReference>
<reference evidence="11 12" key="1">
    <citation type="submission" date="2016-04" db="EMBL/GenBank/DDBJ databases">
        <title>Reclassification of Paraburkholderia panaciterrae (Farh et al. 2015) Dobritsa &amp; Samadpour 2016 as a later homotypic synonym of Paraburkholderia ginsengiterrae (Farh et al. 2015) Dobritsa &amp; Samadpour 2016.</title>
        <authorList>
            <person name="Dobritsa A.P."/>
            <person name="Kutumbaka K."/>
            <person name="Samadpour M."/>
        </authorList>
    </citation>
    <scope>NUCLEOTIDE SEQUENCE [LARGE SCALE GENOMIC DNA]</scope>
    <source>
        <strain evidence="10 12">DCY85</strain>
        <strain evidence="9 11">DCY85-1</strain>
    </source>
</reference>
<dbReference type="InterPro" id="IPR051459">
    <property type="entry name" value="Cytochrome_c-type_DH"/>
</dbReference>
<feature type="domain" description="Cytochrome c" evidence="8">
    <location>
        <begin position="172"/>
        <end position="256"/>
    </location>
</feature>
<gene>
    <name evidence="9" type="ORF">A6V36_23150</name>
    <name evidence="10" type="ORF">A6V37_14905</name>
</gene>
<dbReference type="EMBL" id="LXKA01000044">
    <property type="protein sequence ID" value="OAJ65253.1"/>
    <property type="molecule type" value="Genomic_DNA"/>
</dbReference>
<organism evidence="10 12">
    <name type="scientific">Paraburkholderia ginsengiterrae</name>
    <dbReference type="NCBI Taxonomy" id="1462993"/>
    <lineage>
        <taxon>Bacteria</taxon>
        <taxon>Pseudomonadati</taxon>
        <taxon>Pseudomonadota</taxon>
        <taxon>Betaproteobacteria</taxon>
        <taxon>Burkholderiales</taxon>
        <taxon>Burkholderiaceae</taxon>
        <taxon>Paraburkholderia</taxon>
    </lineage>
</organism>
<dbReference type="PANTHER" id="PTHR35008">
    <property type="entry name" value="BLL4482 PROTEIN-RELATED"/>
    <property type="match status" value="1"/>
</dbReference>
<evidence type="ECO:0000256" key="4">
    <source>
        <dbReference type="ARBA" id="ARBA00022982"/>
    </source>
</evidence>
<keyword evidence="11" id="KW-1185">Reference proteome</keyword>
<comment type="caution">
    <text evidence="10">The sequence shown here is derived from an EMBL/GenBank/DDBJ whole genome shotgun (WGS) entry which is preliminary data.</text>
</comment>
<dbReference type="GO" id="GO:0005506">
    <property type="term" value="F:iron ion binding"/>
    <property type="evidence" value="ECO:0007669"/>
    <property type="project" value="InterPro"/>
</dbReference>
<name>A0A1A9NFB8_9BURK</name>
<dbReference type="InterPro" id="IPR036909">
    <property type="entry name" value="Cyt_c-like_dom_sf"/>
</dbReference>
<keyword evidence="5 6" id="KW-0408">Iron</keyword>
<evidence type="ECO:0000313" key="11">
    <source>
        <dbReference type="Proteomes" id="UP000077961"/>
    </source>
</evidence>
<dbReference type="InterPro" id="IPR008168">
    <property type="entry name" value="Cyt_C_IC"/>
</dbReference>
<evidence type="ECO:0000313" key="12">
    <source>
        <dbReference type="Proteomes" id="UP000078116"/>
    </source>
</evidence>
<evidence type="ECO:0000313" key="10">
    <source>
        <dbReference type="EMBL" id="OAJ65253.1"/>
    </source>
</evidence>
<keyword evidence="3 6" id="KW-0479">Metal-binding</keyword>
<dbReference type="STRING" id="1462993.A6V36_23150"/>
<dbReference type="EMBL" id="LXJZ01000081">
    <property type="protein sequence ID" value="OAJ61655.1"/>
    <property type="molecule type" value="Genomic_DNA"/>
</dbReference>